<feature type="region of interest" description="Disordered" evidence="1">
    <location>
        <begin position="315"/>
        <end position="418"/>
    </location>
</feature>
<evidence type="ECO:0000313" key="5">
    <source>
        <dbReference type="Proteomes" id="UP001500194"/>
    </source>
</evidence>
<dbReference type="SUPFAM" id="SSF117070">
    <property type="entry name" value="LEA14-like"/>
    <property type="match status" value="2"/>
</dbReference>
<proteinExistence type="predicted"/>
<dbReference type="AlphaFoldDB" id="A0AAV3T389"/>
<keyword evidence="2" id="KW-1133">Transmembrane helix</keyword>
<feature type="domain" description="Water stress and hypersensitive response" evidence="3">
    <location>
        <begin position="40"/>
        <end position="158"/>
    </location>
</feature>
<name>A0AAV3T389_9EURY</name>
<evidence type="ECO:0000256" key="1">
    <source>
        <dbReference type="SAM" id="MobiDB-lite"/>
    </source>
</evidence>
<keyword evidence="5" id="KW-1185">Reference proteome</keyword>
<gene>
    <name evidence="4" type="ORF">GCM10009019_24210</name>
</gene>
<evidence type="ECO:0000259" key="3">
    <source>
        <dbReference type="SMART" id="SM00769"/>
    </source>
</evidence>
<comment type="caution">
    <text evidence="4">The sequence shown here is derived from an EMBL/GenBank/DDBJ whole genome shotgun (WGS) entry which is preliminary data.</text>
</comment>
<dbReference type="GeneID" id="68572893"/>
<feature type="transmembrane region" description="Helical" evidence="2">
    <location>
        <begin position="12"/>
        <end position="35"/>
    </location>
</feature>
<accession>A0AAV3T389</accession>
<dbReference type="RefSeq" id="WP_227262270.1">
    <property type="nucleotide sequence ID" value="NZ_BAAADU010000002.1"/>
</dbReference>
<feature type="compositionally biased region" description="Low complexity" evidence="1">
    <location>
        <begin position="327"/>
        <end position="380"/>
    </location>
</feature>
<dbReference type="SMART" id="SM00769">
    <property type="entry name" value="WHy"/>
    <property type="match status" value="2"/>
</dbReference>
<keyword evidence="2" id="KW-0472">Membrane</keyword>
<dbReference type="Proteomes" id="UP001500194">
    <property type="component" value="Unassembled WGS sequence"/>
</dbReference>
<dbReference type="Pfam" id="PF03168">
    <property type="entry name" value="LEA_2"/>
    <property type="match status" value="2"/>
</dbReference>
<dbReference type="GO" id="GO:0009269">
    <property type="term" value="P:response to desiccation"/>
    <property type="evidence" value="ECO:0007669"/>
    <property type="project" value="InterPro"/>
</dbReference>
<organism evidence="4 5">
    <name type="scientific">Salarchaeum japonicum</name>
    <dbReference type="NCBI Taxonomy" id="555573"/>
    <lineage>
        <taxon>Archaea</taxon>
        <taxon>Methanobacteriati</taxon>
        <taxon>Methanobacteriota</taxon>
        <taxon>Stenosarchaea group</taxon>
        <taxon>Halobacteria</taxon>
        <taxon>Halobacteriales</taxon>
        <taxon>Halobacteriaceae</taxon>
    </lineage>
</organism>
<dbReference type="EMBL" id="BAAADU010000002">
    <property type="protein sequence ID" value="GAA0658917.1"/>
    <property type="molecule type" value="Genomic_DNA"/>
</dbReference>
<dbReference type="InterPro" id="IPR013990">
    <property type="entry name" value="WHy-dom"/>
</dbReference>
<dbReference type="InterPro" id="IPR013783">
    <property type="entry name" value="Ig-like_fold"/>
</dbReference>
<reference evidence="4 5" key="1">
    <citation type="journal article" date="2019" name="Int. J. Syst. Evol. Microbiol.">
        <title>The Global Catalogue of Microorganisms (GCM) 10K type strain sequencing project: providing services to taxonomists for standard genome sequencing and annotation.</title>
        <authorList>
            <consortium name="The Broad Institute Genomics Platform"/>
            <consortium name="The Broad Institute Genome Sequencing Center for Infectious Disease"/>
            <person name="Wu L."/>
            <person name="Ma J."/>
        </authorList>
    </citation>
    <scope>NUCLEOTIDE SEQUENCE [LARGE SCALE GENOMIC DNA]</scope>
    <source>
        <strain evidence="4 5">JCM 16327</strain>
    </source>
</reference>
<sequence length="418" mass="44293">MDVRSLLFGSTIRVALTVVLGLGVVAGGAVVTGVVGVPSVASMDNGFGEVTNDTTAVNTELVVHNPNPIGIRLGDTTVNYSVLMNDVTVATGSKSGFDIDTGNTSINLTTYLQNDRIPDWWVTHIRNEETTSLVVNADVHSGLLGRTFNYQTGGQTISTDIISQFNSSETRAVNSGSVLVDDPLFYVNRTNASWGEVSSAETPIDMEFLVHNPKDAPLGVSKIGYNITMNDISVGSGELDKGVVVPPHASKEVEATTAIRNQRLDEWWVSHLRNDQVTNLTIDFYAVIEPPVEGASAMRIPLRDLTYTRTIETNIFRDDPGNDTSDDATTTTSDDTTTSDGTTTAGTTTEDGTTTDDGGVLDGDTTTTTSDGGTTTAGTTTEDDGILSVSQGGTFMSEEARVSSMARSTQSPGRVLRA</sequence>
<feature type="domain" description="Water stress and hypersensitive response" evidence="3">
    <location>
        <begin position="187"/>
        <end position="305"/>
    </location>
</feature>
<protein>
    <recommendedName>
        <fullName evidence="3">Water stress and hypersensitive response domain-containing protein</fullName>
    </recommendedName>
</protein>
<evidence type="ECO:0000256" key="2">
    <source>
        <dbReference type="SAM" id="Phobius"/>
    </source>
</evidence>
<keyword evidence="2" id="KW-0812">Transmembrane</keyword>
<dbReference type="Gene3D" id="2.60.40.10">
    <property type="entry name" value="Immunoglobulins"/>
    <property type="match status" value="2"/>
</dbReference>
<evidence type="ECO:0000313" key="4">
    <source>
        <dbReference type="EMBL" id="GAA0658917.1"/>
    </source>
</evidence>
<dbReference type="InterPro" id="IPR004864">
    <property type="entry name" value="LEA_2"/>
</dbReference>